<dbReference type="SUPFAM" id="SSF46785">
    <property type="entry name" value="Winged helix' DNA-binding domain"/>
    <property type="match status" value="1"/>
</dbReference>
<dbReference type="SUPFAM" id="SSF53850">
    <property type="entry name" value="Periplasmic binding protein-like II"/>
    <property type="match status" value="1"/>
</dbReference>
<dbReference type="Gene3D" id="1.10.10.10">
    <property type="entry name" value="Winged helix-like DNA-binding domain superfamily/Winged helix DNA-binding domain"/>
    <property type="match status" value="1"/>
</dbReference>
<evidence type="ECO:0000313" key="7">
    <source>
        <dbReference type="EMBL" id="WPB83817.1"/>
    </source>
</evidence>
<feature type="domain" description="HTH lysR-type" evidence="6">
    <location>
        <begin position="1"/>
        <end position="58"/>
    </location>
</feature>
<evidence type="ECO:0000256" key="5">
    <source>
        <dbReference type="ARBA" id="ARBA00023163"/>
    </source>
</evidence>
<protein>
    <submittedName>
        <fullName evidence="7">LysR family transcriptional regulator</fullName>
    </submittedName>
</protein>
<name>A0ABZ0PEK2_9PROT</name>
<dbReference type="PANTHER" id="PTHR30293:SF0">
    <property type="entry name" value="NITROGEN ASSIMILATION REGULATORY PROTEIN NAC"/>
    <property type="match status" value="1"/>
</dbReference>
<accession>A0ABZ0PEK2</accession>
<dbReference type="InterPro" id="IPR005119">
    <property type="entry name" value="LysR_subst-bd"/>
</dbReference>
<evidence type="ECO:0000256" key="3">
    <source>
        <dbReference type="ARBA" id="ARBA00023125"/>
    </source>
</evidence>
<evidence type="ECO:0000259" key="6">
    <source>
        <dbReference type="PROSITE" id="PS50931"/>
    </source>
</evidence>
<evidence type="ECO:0000256" key="2">
    <source>
        <dbReference type="ARBA" id="ARBA00023015"/>
    </source>
</evidence>
<dbReference type="PANTHER" id="PTHR30293">
    <property type="entry name" value="TRANSCRIPTIONAL REGULATORY PROTEIN NAC-RELATED"/>
    <property type="match status" value="1"/>
</dbReference>
<dbReference type="InterPro" id="IPR036390">
    <property type="entry name" value="WH_DNA-bd_sf"/>
</dbReference>
<dbReference type="RefSeq" id="WP_318647774.1">
    <property type="nucleotide sequence ID" value="NZ_CP137852.1"/>
</dbReference>
<dbReference type="InterPro" id="IPR000847">
    <property type="entry name" value="LysR_HTH_N"/>
</dbReference>
<dbReference type="Pfam" id="PF03466">
    <property type="entry name" value="LysR_substrate"/>
    <property type="match status" value="1"/>
</dbReference>
<dbReference type="PROSITE" id="PS50931">
    <property type="entry name" value="HTH_LYSR"/>
    <property type="match status" value="1"/>
</dbReference>
<comment type="similarity">
    <text evidence="1">Belongs to the LysR transcriptional regulatory family.</text>
</comment>
<gene>
    <name evidence="7" type="ORF">R9Z33_17085</name>
</gene>
<dbReference type="Proteomes" id="UP001305521">
    <property type="component" value="Chromosome"/>
</dbReference>
<sequence length="305" mass="33036">MDLRQLRTFLAVAELGSLRQAALRLRIAETALSRQMRLLEADLGQPLFRRHGRGLALTEAGHALRERAAPLLQQLDALREGMRGRQGEVSGAVSIGLPWLFLERLSAGLARRFIPAHPAVSIRFIGGFADHLQDAMLSGAADLALIFDPPPARAIRLTPLLREEMRLVAHAAAGYRAEAPQLFRRLGEVPLVLPGPRNPFRQRLEELALRHGVTLDVRFEVETLAPQKALVVGGVAQMLASSMAVSAEVEAGLLCETRLADEPIIRTLYLAEPRAGARSLAAARMADAVREEAVGWSGGGDFGPG</sequence>
<dbReference type="InterPro" id="IPR036388">
    <property type="entry name" value="WH-like_DNA-bd_sf"/>
</dbReference>
<dbReference type="EMBL" id="CP137852">
    <property type="protein sequence ID" value="WPB83817.1"/>
    <property type="molecule type" value="Genomic_DNA"/>
</dbReference>
<keyword evidence="5" id="KW-0804">Transcription</keyword>
<keyword evidence="8" id="KW-1185">Reference proteome</keyword>
<dbReference type="Pfam" id="PF00126">
    <property type="entry name" value="HTH_1"/>
    <property type="match status" value="1"/>
</dbReference>
<proteinExistence type="inferred from homology"/>
<evidence type="ECO:0000256" key="4">
    <source>
        <dbReference type="ARBA" id="ARBA00023159"/>
    </source>
</evidence>
<keyword evidence="3" id="KW-0238">DNA-binding</keyword>
<organism evidence="7 8">
    <name type="scientific">Sediminicoccus rosea</name>
    <dbReference type="NCBI Taxonomy" id="1225128"/>
    <lineage>
        <taxon>Bacteria</taxon>
        <taxon>Pseudomonadati</taxon>
        <taxon>Pseudomonadota</taxon>
        <taxon>Alphaproteobacteria</taxon>
        <taxon>Acetobacterales</taxon>
        <taxon>Roseomonadaceae</taxon>
        <taxon>Sediminicoccus</taxon>
    </lineage>
</organism>
<keyword evidence="2" id="KW-0805">Transcription regulation</keyword>
<evidence type="ECO:0000256" key="1">
    <source>
        <dbReference type="ARBA" id="ARBA00009437"/>
    </source>
</evidence>
<evidence type="ECO:0000313" key="8">
    <source>
        <dbReference type="Proteomes" id="UP001305521"/>
    </source>
</evidence>
<keyword evidence="4" id="KW-0010">Activator</keyword>
<dbReference type="Gene3D" id="3.40.190.290">
    <property type="match status" value="1"/>
</dbReference>
<reference evidence="7 8" key="1">
    <citation type="submission" date="2023-11" db="EMBL/GenBank/DDBJ databases">
        <title>Arctic aerobic anoxygenic photoheterotroph Sediminicoccus rosea KRV36 adapts its photosynthesis to long days of polar summer.</title>
        <authorList>
            <person name="Tomasch J."/>
            <person name="Kopejtka K."/>
            <person name="Bily T."/>
            <person name="Gardiner A.T."/>
            <person name="Gardian Z."/>
            <person name="Shivaramu S."/>
            <person name="Koblizek M."/>
            <person name="Engelhardt F."/>
            <person name="Kaftan D."/>
        </authorList>
    </citation>
    <scope>NUCLEOTIDE SEQUENCE [LARGE SCALE GENOMIC DNA]</scope>
    <source>
        <strain evidence="7 8">R-30</strain>
    </source>
</reference>